<evidence type="ECO:0000313" key="1">
    <source>
        <dbReference type="EMBL" id="DAD87443.1"/>
    </source>
</evidence>
<accession>A0A8S5MZZ5</accession>
<name>A0A8S5MZZ5_9CAUD</name>
<organism evidence="1">
    <name type="scientific">Siphoviridae sp. cthrK8</name>
    <dbReference type="NCBI Taxonomy" id="2826429"/>
    <lineage>
        <taxon>Viruses</taxon>
        <taxon>Duplodnaviria</taxon>
        <taxon>Heunggongvirae</taxon>
        <taxon>Uroviricota</taxon>
        <taxon>Caudoviricetes</taxon>
    </lineage>
</organism>
<protein>
    <submittedName>
        <fullName evidence="1">Uncharacterized protein</fullName>
    </submittedName>
</protein>
<dbReference type="EMBL" id="BK015021">
    <property type="protein sequence ID" value="DAD87443.1"/>
    <property type="molecule type" value="Genomic_DNA"/>
</dbReference>
<proteinExistence type="predicted"/>
<reference evidence="1" key="1">
    <citation type="journal article" date="2021" name="Proc. Natl. Acad. Sci. U.S.A.">
        <title>A Catalog of Tens of Thousands of Viruses from Human Metagenomes Reveals Hidden Associations with Chronic Diseases.</title>
        <authorList>
            <person name="Tisza M.J."/>
            <person name="Buck C.B."/>
        </authorList>
    </citation>
    <scope>NUCLEOTIDE SEQUENCE</scope>
    <source>
        <strain evidence="1">CthrK8</strain>
    </source>
</reference>
<sequence length="56" mass="6516">MVKRSEIFLCCHVDLNLLAYIMIKIFFKKSCNLFRFDSGISHYISVSSYHGRGIGR</sequence>